<name>A0A167X829_9HYPO</name>
<accession>A0A167X829</accession>
<dbReference type="AlphaFoldDB" id="A0A167X829"/>
<evidence type="ECO:0000256" key="1">
    <source>
        <dbReference type="SAM" id="SignalP"/>
    </source>
</evidence>
<protein>
    <recommendedName>
        <fullName evidence="4">Hydrophobin 2</fullName>
    </recommendedName>
</protein>
<dbReference type="OrthoDB" id="8115477at2759"/>
<comment type="caution">
    <text evidence="2">The sequence shown here is derived from an EMBL/GenBank/DDBJ whole genome shotgun (WGS) entry which is preliminary data.</text>
</comment>
<keyword evidence="1" id="KW-0732">Signal</keyword>
<dbReference type="EMBL" id="AZGY01000024">
    <property type="protein sequence ID" value="KZZ89747.1"/>
    <property type="molecule type" value="Genomic_DNA"/>
</dbReference>
<feature type="chain" id="PRO_5007894275" description="Hydrophobin 2" evidence="1">
    <location>
        <begin position="17"/>
        <end position="84"/>
    </location>
</feature>
<sequence>MKFITAVAALAATAAAVPTYGPPASEGKCNNNNPKYVCCDGLLGGILCNVNILGNNCAGGSYCCKTAPQTGLINLDLLGCAKLL</sequence>
<reference evidence="2 3" key="1">
    <citation type="journal article" date="2016" name="Genome Biol. Evol.">
        <title>Divergent and convergent evolution of fungal pathogenicity.</title>
        <authorList>
            <person name="Shang Y."/>
            <person name="Xiao G."/>
            <person name="Zheng P."/>
            <person name="Cen K."/>
            <person name="Zhan S."/>
            <person name="Wang C."/>
        </authorList>
    </citation>
    <scope>NUCLEOTIDE SEQUENCE [LARGE SCALE GENOMIC DNA]</scope>
    <source>
        <strain evidence="2 3">RCEF 2490</strain>
    </source>
</reference>
<gene>
    <name evidence="2" type="ORF">AAL_07640</name>
</gene>
<evidence type="ECO:0008006" key="4">
    <source>
        <dbReference type="Google" id="ProtNLM"/>
    </source>
</evidence>
<proteinExistence type="predicted"/>
<keyword evidence="3" id="KW-1185">Reference proteome</keyword>
<evidence type="ECO:0000313" key="2">
    <source>
        <dbReference type="EMBL" id="KZZ89747.1"/>
    </source>
</evidence>
<feature type="signal peptide" evidence="1">
    <location>
        <begin position="1"/>
        <end position="16"/>
    </location>
</feature>
<dbReference type="Proteomes" id="UP000078544">
    <property type="component" value="Unassembled WGS sequence"/>
</dbReference>
<evidence type="ECO:0000313" key="3">
    <source>
        <dbReference type="Proteomes" id="UP000078544"/>
    </source>
</evidence>
<organism evidence="2 3">
    <name type="scientific">Moelleriella libera RCEF 2490</name>
    <dbReference type="NCBI Taxonomy" id="1081109"/>
    <lineage>
        <taxon>Eukaryota</taxon>
        <taxon>Fungi</taxon>
        <taxon>Dikarya</taxon>
        <taxon>Ascomycota</taxon>
        <taxon>Pezizomycotina</taxon>
        <taxon>Sordariomycetes</taxon>
        <taxon>Hypocreomycetidae</taxon>
        <taxon>Hypocreales</taxon>
        <taxon>Clavicipitaceae</taxon>
        <taxon>Moelleriella</taxon>
    </lineage>
</organism>